<evidence type="ECO:0000313" key="11">
    <source>
        <dbReference type="EMBL" id="OGZ11437.1"/>
    </source>
</evidence>
<feature type="active site" description="Charge relay system" evidence="5 6">
    <location>
        <position position="176"/>
    </location>
</feature>
<dbReference type="SUPFAM" id="SSF54897">
    <property type="entry name" value="Protease propeptides/inhibitors"/>
    <property type="match status" value="1"/>
</dbReference>
<evidence type="ECO:0000256" key="6">
    <source>
        <dbReference type="PROSITE-ProRule" id="PRU01240"/>
    </source>
</evidence>
<keyword evidence="3 6" id="KW-0378">Hydrolase</keyword>
<feature type="active site" description="Charge relay system" evidence="5 6">
    <location>
        <position position="144"/>
    </location>
</feature>
<gene>
    <name evidence="11" type="ORF">A2942_04285</name>
</gene>
<evidence type="ECO:0008006" key="13">
    <source>
        <dbReference type="Google" id="ProtNLM"/>
    </source>
</evidence>
<dbReference type="GO" id="GO:0005615">
    <property type="term" value="C:extracellular space"/>
    <property type="evidence" value="ECO:0007669"/>
    <property type="project" value="TreeGrafter"/>
</dbReference>
<dbReference type="PROSITE" id="PS00136">
    <property type="entry name" value="SUBTILASE_ASP"/>
    <property type="match status" value="1"/>
</dbReference>
<dbReference type="InterPro" id="IPR010259">
    <property type="entry name" value="S8pro/Inhibitor_I9"/>
</dbReference>
<keyword evidence="8" id="KW-0732">Signal</keyword>
<evidence type="ECO:0000256" key="4">
    <source>
        <dbReference type="ARBA" id="ARBA00022825"/>
    </source>
</evidence>
<evidence type="ECO:0000256" key="3">
    <source>
        <dbReference type="ARBA" id="ARBA00022801"/>
    </source>
</evidence>
<feature type="domain" description="Inhibitor I9" evidence="10">
    <location>
        <begin position="56"/>
        <end position="105"/>
    </location>
</feature>
<dbReference type="SUPFAM" id="SSF52743">
    <property type="entry name" value="Subtilisin-like"/>
    <property type="match status" value="1"/>
</dbReference>
<dbReference type="AlphaFoldDB" id="A0A1G2DCR2"/>
<dbReference type="InterPro" id="IPR050131">
    <property type="entry name" value="Peptidase_S8_subtilisin-like"/>
</dbReference>
<dbReference type="PROSITE" id="PS51892">
    <property type="entry name" value="SUBTILASE"/>
    <property type="match status" value="1"/>
</dbReference>
<name>A0A1G2DCR2_9BACT</name>
<dbReference type="Pfam" id="PF05922">
    <property type="entry name" value="Inhibitor_I9"/>
    <property type="match status" value="1"/>
</dbReference>
<dbReference type="PANTHER" id="PTHR43806:SF11">
    <property type="entry name" value="CEREVISIN-RELATED"/>
    <property type="match status" value="1"/>
</dbReference>
<dbReference type="GO" id="GO:0006508">
    <property type="term" value="P:proteolysis"/>
    <property type="evidence" value="ECO:0007669"/>
    <property type="project" value="UniProtKB-KW"/>
</dbReference>
<dbReference type="InterPro" id="IPR036852">
    <property type="entry name" value="Peptidase_S8/S53_dom_sf"/>
</dbReference>
<dbReference type="InterPro" id="IPR000209">
    <property type="entry name" value="Peptidase_S8/S53_dom"/>
</dbReference>
<evidence type="ECO:0000259" key="10">
    <source>
        <dbReference type="Pfam" id="PF05922"/>
    </source>
</evidence>
<dbReference type="InterPro" id="IPR023827">
    <property type="entry name" value="Peptidase_S8_Asp-AS"/>
</dbReference>
<comment type="similarity">
    <text evidence="1 6 7">Belongs to the peptidase S8 family.</text>
</comment>
<proteinExistence type="inferred from homology"/>
<dbReference type="Proteomes" id="UP000178534">
    <property type="component" value="Unassembled WGS sequence"/>
</dbReference>
<reference evidence="11 12" key="1">
    <citation type="journal article" date="2016" name="Nat. Commun.">
        <title>Thousands of microbial genomes shed light on interconnected biogeochemical processes in an aquifer system.</title>
        <authorList>
            <person name="Anantharaman K."/>
            <person name="Brown C.T."/>
            <person name="Hug L.A."/>
            <person name="Sharon I."/>
            <person name="Castelle C.J."/>
            <person name="Probst A.J."/>
            <person name="Thomas B.C."/>
            <person name="Singh A."/>
            <person name="Wilkins M.J."/>
            <person name="Karaoz U."/>
            <person name="Brodie E.L."/>
            <person name="Williams K.H."/>
            <person name="Hubbard S.S."/>
            <person name="Banfield J.F."/>
        </authorList>
    </citation>
    <scope>NUCLEOTIDE SEQUENCE [LARGE SCALE GENOMIC DNA]</scope>
</reference>
<dbReference type="InterPro" id="IPR015500">
    <property type="entry name" value="Peptidase_S8_subtilisin-rel"/>
</dbReference>
<feature type="active site" description="Charge relay system" evidence="5 6">
    <location>
        <position position="362"/>
    </location>
</feature>
<dbReference type="PROSITE" id="PS00137">
    <property type="entry name" value="SUBTILASE_HIS"/>
    <property type="match status" value="1"/>
</dbReference>
<evidence type="ECO:0000256" key="5">
    <source>
        <dbReference type="PIRSR" id="PIRSR615500-1"/>
    </source>
</evidence>
<dbReference type="Gene3D" id="3.40.50.200">
    <property type="entry name" value="Peptidase S8/S53 domain"/>
    <property type="match status" value="1"/>
</dbReference>
<keyword evidence="2 6" id="KW-0645">Protease</keyword>
<feature type="chain" id="PRO_5009582515" description="Peptidase S8" evidence="8">
    <location>
        <begin position="23"/>
        <end position="419"/>
    </location>
</feature>
<keyword evidence="4 6" id="KW-0720">Serine protease</keyword>
<dbReference type="PROSITE" id="PS00138">
    <property type="entry name" value="SUBTILASE_SER"/>
    <property type="match status" value="1"/>
</dbReference>
<dbReference type="InterPro" id="IPR023828">
    <property type="entry name" value="Peptidase_S8_Ser-AS"/>
</dbReference>
<protein>
    <recommendedName>
        <fullName evidence="13">Peptidase S8</fullName>
    </recommendedName>
</protein>
<dbReference type="Pfam" id="PF00082">
    <property type="entry name" value="Peptidase_S8"/>
    <property type="match status" value="1"/>
</dbReference>
<comment type="caution">
    <text evidence="11">The sequence shown here is derived from an EMBL/GenBank/DDBJ whole genome shotgun (WGS) entry which is preliminary data.</text>
</comment>
<dbReference type="PANTHER" id="PTHR43806">
    <property type="entry name" value="PEPTIDASE S8"/>
    <property type="match status" value="1"/>
</dbReference>
<accession>A0A1G2DCR2</accession>
<feature type="domain" description="Peptidase S8/S53" evidence="9">
    <location>
        <begin position="135"/>
        <end position="402"/>
    </location>
</feature>
<feature type="signal peptide" evidence="8">
    <location>
        <begin position="1"/>
        <end position="22"/>
    </location>
</feature>
<evidence type="ECO:0000256" key="7">
    <source>
        <dbReference type="RuleBase" id="RU003355"/>
    </source>
</evidence>
<dbReference type="InterPro" id="IPR037045">
    <property type="entry name" value="S8pro/Inhibitor_I9_sf"/>
</dbReference>
<dbReference type="InterPro" id="IPR022398">
    <property type="entry name" value="Peptidase_S8_His-AS"/>
</dbReference>
<evidence type="ECO:0000256" key="8">
    <source>
        <dbReference type="SAM" id="SignalP"/>
    </source>
</evidence>
<sequence>MFKKSIFVSVLALLFVSGTSVAVVYANAHDKEDRVPGQYIVVLKDSVVDSDLVGDALVEKHKGQKLFTYNKAVKGFAAVLPDAEVVELKKDPRVLFVSEDRKVEIVARPSDVTVMAQSLPTGVNRINAENKLNKGAGVHVAVIDTGIDLKHQDLNANIAGGKNCSTGRSYTDGNGHGTHVAGTIAALKNDRGVVGVAPEAKLWSVRVLNNSGSGTWSSVICGVDFVTSKAPANGGPITVANMSLGGGGASDNACGKDNNDALHYAICRSRDAGVTYVVAAGNEGVDTALSVPAAYDDAVITVSALADSDGVAGGAGSATSYGADDTFASFSNFGSAVDIAAPGVKIYSTWKGGGYATLNGTSMATPHVAGAAALYIAAHPGATWTAVRDALVAAGEALGDGHTDPSGLHPEVLVRADTL</sequence>
<evidence type="ECO:0000256" key="2">
    <source>
        <dbReference type="ARBA" id="ARBA00022670"/>
    </source>
</evidence>
<dbReference type="GO" id="GO:0004252">
    <property type="term" value="F:serine-type endopeptidase activity"/>
    <property type="evidence" value="ECO:0007669"/>
    <property type="project" value="UniProtKB-UniRule"/>
</dbReference>
<evidence type="ECO:0000259" key="9">
    <source>
        <dbReference type="Pfam" id="PF00082"/>
    </source>
</evidence>
<evidence type="ECO:0000256" key="1">
    <source>
        <dbReference type="ARBA" id="ARBA00011073"/>
    </source>
</evidence>
<evidence type="ECO:0000313" key="12">
    <source>
        <dbReference type="Proteomes" id="UP000178534"/>
    </source>
</evidence>
<dbReference type="EMBL" id="MHLP01000037">
    <property type="protein sequence ID" value="OGZ11437.1"/>
    <property type="molecule type" value="Genomic_DNA"/>
</dbReference>
<dbReference type="Gene3D" id="3.30.70.80">
    <property type="entry name" value="Peptidase S8 propeptide/proteinase inhibitor I9"/>
    <property type="match status" value="1"/>
</dbReference>
<dbReference type="STRING" id="1798665.A2942_04285"/>
<organism evidence="11 12">
    <name type="scientific">Candidatus Lloydbacteria bacterium RIFCSPLOWO2_01_FULL_50_20</name>
    <dbReference type="NCBI Taxonomy" id="1798665"/>
    <lineage>
        <taxon>Bacteria</taxon>
        <taxon>Candidatus Lloydiibacteriota</taxon>
    </lineage>
</organism>
<dbReference type="PRINTS" id="PR00723">
    <property type="entry name" value="SUBTILISIN"/>
</dbReference>